<evidence type="ECO:0000256" key="7">
    <source>
        <dbReference type="ARBA" id="ARBA00022989"/>
    </source>
</evidence>
<dbReference type="EMBL" id="JBBPFD010000020">
    <property type="protein sequence ID" value="KAK7883933.1"/>
    <property type="molecule type" value="Genomic_DNA"/>
</dbReference>
<evidence type="ECO:0000256" key="4">
    <source>
        <dbReference type="ARBA" id="ARBA00022692"/>
    </source>
</evidence>
<evidence type="ECO:0000256" key="12">
    <source>
        <dbReference type="PROSITE-ProRule" id="PRU00206"/>
    </source>
</evidence>
<comment type="caution">
    <text evidence="12">Lacks conserved residue(s) required for the propagation of feature annotation.</text>
</comment>
<dbReference type="SUPFAM" id="SSF57586">
    <property type="entry name" value="TNF receptor-like"/>
    <property type="match status" value="3"/>
</dbReference>
<evidence type="ECO:0000256" key="2">
    <source>
        <dbReference type="ARBA" id="ARBA00022553"/>
    </source>
</evidence>
<protein>
    <recommendedName>
        <fullName evidence="14">TNFR-Cys domain-containing protein</fullName>
    </recommendedName>
</protein>
<comment type="subcellular location">
    <subcellularLocation>
        <location evidence="1">Membrane</location>
        <topology evidence="1">Single-pass type I membrane protein</topology>
    </subcellularLocation>
</comment>
<keyword evidence="16" id="KW-1185">Reference proteome</keyword>
<proteinExistence type="predicted"/>
<evidence type="ECO:0000313" key="16">
    <source>
        <dbReference type="Proteomes" id="UP001460270"/>
    </source>
</evidence>
<dbReference type="AlphaFoldDB" id="A0AAW0MWI9"/>
<keyword evidence="5 13" id="KW-0732">Signal</keyword>
<name>A0AAW0MWI9_9GOBI</name>
<evidence type="ECO:0000256" key="10">
    <source>
        <dbReference type="ARBA" id="ARBA00023170"/>
    </source>
</evidence>
<gene>
    <name evidence="15" type="ORF">WMY93_027056</name>
</gene>
<dbReference type="SMART" id="SM00208">
    <property type="entry name" value="TNFR"/>
    <property type="match status" value="4"/>
</dbReference>
<keyword evidence="6" id="KW-0677">Repeat</keyword>
<evidence type="ECO:0000259" key="14">
    <source>
        <dbReference type="PROSITE" id="PS50050"/>
    </source>
</evidence>
<keyword evidence="3" id="KW-0945">Host-virus interaction</keyword>
<dbReference type="SMART" id="SM01411">
    <property type="entry name" value="Ephrin_rec_like"/>
    <property type="match status" value="2"/>
</dbReference>
<dbReference type="Proteomes" id="UP001460270">
    <property type="component" value="Unassembled WGS sequence"/>
</dbReference>
<evidence type="ECO:0000256" key="9">
    <source>
        <dbReference type="ARBA" id="ARBA00023157"/>
    </source>
</evidence>
<dbReference type="Gene3D" id="2.10.50.10">
    <property type="entry name" value="Tumor Necrosis Factor Receptor, subunit A, domain 2"/>
    <property type="match status" value="3"/>
</dbReference>
<dbReference type="PROSITE" id="PS00652">
    <property type="entry name" value="TNFR_NGFR_1"/>
    <property type="match status" value="2"/>
</dbReference>
<feature type="repeat" description="TNFR-Cys" evidence="12">
    <location>
        <begin position="67"/>
        <end position="109"/>
    </location>
</feature>
<dbReference type="GO" id="GO:0050829">
    <property type="term" value="P:defense response to Gram-negative bacterium"/>
    <property type="evidence" value="ECO:0007669"/>
    <property type="project" value="TreeGrafter"/>
</dbReference>
<keyword evidence="11" id="KW-0325">Glycoprotein</keyword>
<dbReference type="GO" id="GO:2000406">
    <property type="term" value="P:positive regulation of T cell migration"/>
    <property type="evidence" value="ECO:0007669"/>
    <property type="project" value="TreeGrafter"/>
</dbReference>
<evidence type="ECO:0000256" key="5">
    <source>
        <dbReference type="ARBA" id="ARBA00022729"/>
    </source>
</evidence>
<keyword evidence="8" id="KW-0472">Membrane</keyword>
<keyword evidence="10" id="KW-0675">Receptor</keyword>
<feature type="chain" id="PRO_5043923135" description="TNFR-Cys domain-containing protein" evidence="13">
    <location>
        <begin position="32"/>
        <end position="231"/>
    </location>
</feature>
<feature type="domain" description="TNFR-Cys" evidence="14">
    <location>
        <begin position="67"/>
        <end position="109"/>
    </location>
</feature>
<dbReference type="FunFam" id="2.10.50.10:FF:000009">
    <property type="entry name" value="Tumor necrosis factor receptor superfamily member 14"/>
    <property type="match status" value="1"/>
</dbReference>
<keyword evidence="7" id="KW-1133">Transmembrane helix</keyword>
<dbReference type="Pfam" id="PF00020">
    <property type="entry name" value="TNFR_c6"/>
    <property type="match status" value="2"/>
</dbReference>
<keyword evidence="9 12" id="KW-1015">Disulfide bond</keyword>
<dbReference type="InterPro" id="IPR001368">
    <property type="entry name" value="TNFR/NGFR_Cys_rich_reg"/>
</dbReference>
<sequence>MNFLTALHLRLTAVHLRLIIFLILLKEVTHGCHRAEYLIGQECCPMCPVGTRVNKHCTEFRSTSCLPCDSGTYMDEPTGKTECLLCRRCDKGSGLREKTKCTPLSNTVCEPEEGHFCLVYEEDDRNCGASKKHKNCQPGEYINQPGSSSADTQCSPCAEGTFSNGTVCQRHTQCQNGKVTVKDGTATSTAARACCQPKEYATKDGQCCPMCLEGKTPPTPRYYRHTDIHPV</sequence>
<feature type="signal peptide" evidence="13">
    <location>
        <begin position="1"/>
        <end position="31"/>
    </location>
</feature>
<dbReference type="PROSITE" id="PS50050">
    <property type="entry name" value="TNFR_NGFR_2"/>
    <property type="match status" value="1"/>
</dbReference>
<dbReference type="PANTHER" id="PTHR46838">
    <property type="entry name" value="TUMOR NECROSIS FACTOR RECEPTOR SUPERFAMILY MEMBER 14"/>
    <property type="match status" value="1"/>
</dbReference>
<feature type="disulfide bond" evidence="12">
    <location>
        <begin position="68"/>
        <end position="83"/>
    </location>
</feature>
<evidence type="ECO:0000256" key="3">
    <source>
        <dbReference type="ARBA" id="ARBA00022581"/>
    </source>
</evidence>
<keyword evidence="4" id="KW-0812">Transmembrane</keyword>
<evidence type="ECO:0000313" key="15">
    <source>
        <dbReference type="EMBL" id="KAK7883933.1"/>
    </source>
</evidence>
<dbReference type="GO" id="GO:0046642">
    <property type="term" value="P:negative regulation of alpha-beta T cell proliferation"/>
    <property type="evidence" value="ECO:0007669"/>
    <property type="project" value="TreeGrafter"/>
</dbReference>
<evidence type="ECO:0000256" key="1">
    <source>
        <dbReference type="ARBA" id="ARBA00004479"/>
    </source>
</evidence>
<evidence type="ECO:0000256" key="13">
    <source>
        <dbReference type="SAM" id="SignalP"/>
    </source>
</evidence>
<reference evidence="16" key="1">
    <citation type="submission" date="2024-04" db="EMBL/GenBank/DDBJ databases">
        <title>Salinicola lusitanus LLJ914,a marine bacterium isolated from the Okinawa Trough.</title>
        <authorList>
            <person name="Li J."/>
        </authorList>
    </citation>
    <scope>NUCLEOTIDE SEQUENCE [LARGE SCALE GENOMIC DNA]</scope>
</reference>
<organism evidence="15 16">
    <name type="scientific">Mugilogobius chulae</name>
    <name type="common">yellowstripe goby</name>
    <dbReference type="NCBI Taxonomy" id="88201"/>
    <lineage>
        <taxon>Eukaryota</taxon>
        <taxon>Metazoa</taxon>
        <taxon>Chordata</taxon>
        <taxon>Craniata</taxon>
        <taxon>Vertebrata</taxon>
        <taxon>Euteleostomi</taxon>
        <taxon>Actinopterygii</taxon>
        <taxon>Neopterygii</taxon>
        <taxon>Teleostei</taxon>
        <taxon>Neoteleostei</taxon>
        <taxon>Acanthomorphata</taxon>
        <taxon>Gobiaria</taxon>
        <taxon>Gobiiformes</taxon>
        <taxon>Gobioidei</taxon>
        <taxon>Gobiidae</taxon>
        <taxon>Gobionellinae</taxon>
        <taxon>Mugilogobius</taxon>
    </lineage>
</organism>
<dbReference type="GO" id="GO:0009897">
    <property type="term" value="C:external side of plasma membrane"/>
    <property type="evidence" value="ECO:0007669"/>
    <property type="project" value="TreeGrafter"/>
</dbReference>
<evidence type="ECO:0000256" key="8">
    <source>
        <dbReference type="ARBA" id="ARBA00023136"/>
    </source>
</evidence>
<accession>A0AAW0MWI9</accession>
<dbReference type="FunFam" id="2.10.50.10:FF:000007">
    <property type="entry name" value="TNF receptor superfamily member 14"/>
    <property type="match status" value="1"/>
</dbReference>
<dbReference type="PANTHER" id="PTHR46838:SF1">
    <property type="entry name" value="TUMOR NECROSIS FACTOR RECEPTOR SUPERFAMILY MEMBER 14"/>
    <property type="match status" value="1"/>
</dbReference>
<dbReference type="GO" id="GO:0050830">
    <property type="term" value="P:defense response to Gram-positive bacterium"/>
    <property type="evidence" value="ECO:0007669"/>
    <property type="project" value="TreeGrafter"/>
</dbReference>
<comment type="caution">
    <text evidence="15">The sequence shown here is derived from an EMBL/GenBank/DDBJ whole genome shotgun (WGS) entry which is preliminary data.</text>
</comment>
<keyword evidence="2" id="KW-0597">Phosphoprotein</keyword>
<evidence type="ECO:0000256" key="6">
    <source>
        <dbReference type="ARBA" id="ARBA00022737"/>
    </source>
</evidence>
<dbReference type="GO" id="GO:0002720">
    <property type="term" value="P:positive regulation of cytokine production involved in immune response"/>
    <property type="evidence" value="ECO:0007669"/>
    <property type="project" value="TreeGrafter"/>
</dbReference>
<evidence type="ECO:0000256" key="11">
    <source>
        <dbReference type="ARBA" id="ARBA00023180"/>
    </source>
</evidence>